<feature type="domain" description="DNA helicase Pif1-like DEAD-box helicase" evidence="2">
    <location>
        <begin position="30"/>
        <end position="101"/>
    </location>
</feature>
<keyword evidence="1" id="KW-0067">ATP-binding</keyword>
<accession>A0A392M7P4</accession>
<keyword evidence="1" id="KW-0233">DNA recombination</keyword>
<evidence type="ECO:0000313" key="4">
    <source>
        <dbReference type="Proteomes" id="UP000265520"/>
    </source>
</evidence>
<dbReference type="PANTHER" id="PTHR10492">
    <property type="match status" value="1"/>
</dbReference>
<proteinExistence type="inferred from homology"/>
<comment type="similarity">
    <text evidence="1">Belongs to the helicase family.</text>
</comment>
<dbReference type="EC" id="5.6.2.3" evidence="1"/>
<keyword evidence="1" id="KW-0378">Hydrolase</keyword>
<protein>
    <recommendedName>
        <fullName evidence="1">ATP-dependent DNA helicase</fullName>
        <ecNumber evidence="1">5.6.2.3</ecNumber>
    </recommendedName>
</protein>
<feature type="non-terminal residue" evidence="3">
    <location>
        <position position="1"/>
    </location>
</feature>
<dbReference type="GO" id="GO:0043139">
    <property type="term" value="F:5'-3' DNA helicase activity"/>
    <property type="evidence" value="ECO:0007669"/>
    <property type="project" value="UniProtKB-EC"/>
</dbReference>
<keyword evidence="4" id="KW-1185">Reference proteome</keyword>
<dbReference type="AlphaFoldDB" id="A0A392M7P4"/>
<name>A0A392M7P4_9FABA</name>
<dbReference type="GO" id="GO:0006281">
    <property type="term" value="P:DNA repair"/>
    <property type="evidence" value="ECO:0007669"/>
    <property type="project" value="UniProtKB-KW"/>
</dbReference>
<dbReference type="PANTHER" id="PTHR10492:SF74">
    <property type="entry name" value="ATP-DEPENDENT DNA HELICASE"/>
    <property type="match status" value="1"/>
</dbReference>
<keyword evidence="1" id="KW-0227">DNA damage</keyword>
<evidence type="ECO:0000313" key="3">
    <source>
        <dbReference type="EMBL" id="MCH83341.1"/>
    </source>
</evidence>
<sequence>NIGTETEWKNMNLETETGTEMSSEEGTQLAFERTMRDVMSPIDPQAKTKPFGGTTVVLGGDFRQILPVVRKGNRQDILSATVNSSNLWSYCCVLRLTKKYEALVKMVNMTYIFLKTCLFKTALIP</sequence>
<comment type="cofactor">
    <cofactor evidence="1">
        <name>Mg(2+)</name>
        <dbReference type="ChEBI" id="CHEBI:18420"/>
    </cofactor>
</comment>
<evidence type="ECO:0000259" key="2">
    <source>
        <dbReference type="Pfam" id="PF05970"/>
    </source>
</evidence>
<dbReference type="InterPro" id="IPR010285">
    <property type="entry name" value="DNA_helicase_pif1-like_DEAD"/>
</dbReference>
<dbReference type="GO" id="GO:0006310">
    <property type="term" value="P:DNA recombination"/>
    <property type="evidence" value="ECO:0007669"/>
    <property type="project" value="UniProtKB-KW"/>
</dbReference>
<comment type="catalytic activity">
    <reaction evidence="1">
        <text>ATP + H2O = ADP + phosphate + H(+)</text>
        <dbReference type="Rhea" id="RHEA:13065"/>
        <dbReference type="ChEBI" id="CHEBI:15377"/>
        <dbReference type="ChEBI" id="CHEBI:15378"/>
        <dbReference type="ChEBI" id="CHEBI:30616"/>
        <dbReference type="ChEBI" id="CHEBI:43474"/>
        <dbReference type="ChEBI" id="CHEBI:456216"/>
        <dbReference type="EC" id="5.6.2.3"/>
    </reaction>
</comment>
<dbReference type="Proteomes" id="UP000265520">
    <property type="component" value="Unassembled WGS sequence"/>
</dbReference>
<comment type="caution">
    <text evidence="3">The sequence shown here is derived from an EMBL/GenBank/DDBJ whole genome shotgun (WGS) entry which is preliminary data.</text>
</comment>
<reference evidence="3 4" key="1">
    <citation type="journal article" date="2018" name="Front. Plant Sci.">
        <title>Red Clover (Trifolium pratense) and Zigzag Clover (T. medium) - A Picture of Genomic Similarities and Differences.</title>
        <authorList>
            <person name="Dluhosova J."/>
            <person name="Istvanek J."/>
            <person name="Nedelnik J."/>
            <person name="Repkova J."/>
        </authorList>
    </citation>
    <scope>NUCLEOTIDE SEQUENCE [LARGE SCALE GENOMIC DNA]</scope>
    <source>
        <strain evidence="4">cv. 10/8</strain>
        <tissue evidence="3">Leaf</tissue>
    </source>
</reference>
<keyword evidence="1" id="KW-0547">Nucleotide-binding</keyword>
<dbReference type="GO" id="GO:0005524">
    <property type="term" value="F:ATP binding"/>
    <property type="evidence" value="ECO:0007669"/>
    <property type="project" value="UniProtKB-KW"/>
</dbReference>
<organism evidence="3 4">
    <name type="scientific">Trifolium medium</name>
    <dbReference type="NCBI Taxonomy" id="97028"/>
    <lineage>
        <taxon>Eukaryota</taxon>
        <taxon>Viridiplantae</taxon>
        <taxon>Streptophyta</taxon>
        <taxon>Embryophyta</taxon>
        <taxon>Tracheophyta</taxon>
        <taxon>Spermatophyta</taxon>
        <taxon>Magnoliopsida</taxon>
        <taxon>eudicotyledons</taxon>
        <taxon>Gunneridae</taxon>
        <taxon>Pentapetalae</taxon>
        <taxon>rosids</taxon>
        <taxon>fabids</taxon>
        <taxon>Fabales</taxon>
        <taxon>Fabaceae</taxon>
        <taxon>Papilionoideae</taxon>
        <taxon>50 kb inversion clade</taxon>
        <taxon>NPAAA clade</taxon>
        <taxon>Hologalegina</taxon>
        <taxon>IRL clade</taxon>
        <taxon>Trifolieae</taxon>
        <taxon>Trifolium</taxon>
    </lineage>
</organism>
<keyword evidence="1 3" id="KW-0347">Helicase</keyword>
<dbReference type="GO" id="GO:0016887">
    <property type="term" value="F:ATP hydrolysis activity"/>
    <property type="evidence" value="ECO:0007669"/>
    <property type="project" value="RHEA"/>
</dbReference>
<keyword evidence="1" id="KW-0234">DNA repair</keyword>
<evidence type="ECO:0000256" key="1">
    <source>
        <dbReference type="RuleBase" id="RU363044"/>
    </source>
</evidence>
<gene>
    <name evidence="3" type="ORF">A2U01_0004160</name>
</gene>
<dbReference type="Pfam" id="PF05970">
    <property type="entry name" value="PIF1"/>
    <property type="match status" value="1"/>
</dbReference>
<dbReference type="GO" id="GO:0000723">
    <property type="term" value="P:telomere maintenance"/>
    <property type="evidence" value="ECO:0007669"/>
    <property type="project" value="InterPro"/>
</dbReference>
<dbReference type="EMBL" id="LXQA010005021">
    <property type="protein sequence ID" value="MCH83341.1"/>
    <property type="molecule type" value="Genomic_DNA"/>
</dbReference>